<evidence type="ECO:0000256" key="6">
    <source>
        <dbReference type="ARBA" id="ARBA00022723"/>
    </source>
</evidence>
<evidence type="ECO:0000256" key="2">
    <source>
        <dbReference type="ARBA" id="ARBA00011738"/>
    </source>
</evidence>
<evidence type="ECO:0000256" key="8">
    <source>
        <dbReference type="ARBA" id="ARBA00023206"/>
    </source>
</evidence>
<dbReference type="PANTHER" id="PTHR21327:SF18">
    <property type="entry name" value="3,4-DIHYDROXY-2-BUTANONE 4-PHOSPHATE SYNTHASE"/>
    <property type="match status" value="1"/>
</dbReference>
<comment type="caution">
    <text evidence="14">The sequence shown here is derived from an EMBL/GenBank/DDBJ whole genome shotgun (WGS) entry which is preliminary data.</text>
</comment>
<evidence type="ECO:0000256" key="9">
    <source>
        <dbReference type="ARBA" id="ARBA00023211"/>
    </source>
</evidence>
<protein>
    <recommendedName>
        <fullName evidence="4 12">3,4-dihydroxy-2-butanone 4-phosphate synthase</fullName>
        <shortName evidence="12">DHBP synthase</shortName>
        <ecNumber evidence="3 12">4.1.99.12</ecNumber>
    </recommendedName>
</protein>
<dbReference type="UniPathway" id="UPA00275">
    <property type="reaction ID" value="UER00399"/>
</dbReference>
<evidence type="ECO:0000256" key="1">
    <source>
        <dbReference type="ARBA" id="ARBA00004904"/>
    </source>
</evidence>
<dbReference type="NCBIfam" id="TIGR00506">
    <property type="entry name" value="ribB"/>
    <property type="match status" value="1"/>
</dbReference>
<evidence type="ECO:0000256" key="11">
    <source>
        <dbReference type="ARBA" id="ARBA00060730"/>
    </source>
</evidence>
<dbReference type="GO" id="GO:0009231">
    <property type="term" value="P:riboflavin biosynthetic process"/>
    <property type="evidence" value="ECO:0007669"/>
    <property type="project" value="UniProtKB-UniPathway"/>
</dbReference>
<evidence type="ECO:0000256" key="5">
    <source>
        <dbReference type="ARBA" id="ARBA00022619"/>
    </source>
</evidence>
<comment type="similarity">
    <text evidence="11 12">Belongs to the DHBP synthase family.</text>
</comment>
<comment type="subunit">
    <text evidence="2 12">Homodimer.</text>
</comment>
<keyword evidence="8" id="KW-0318">Glutathionylation</keyword>
<comment type="pathway">
    <text evidence="1 12">Cofactor biosynthesis; riboflavin biosynthesis; 2-hydroxy-3-oxobutyl phosphate from D-ribulose 5-phosphate: step 1/1.</text>
</comment>
<dbReference type="Gene3D" id="3.90.870.10">
    <property type="entry name" value="DHBP synthase"/>
    <property type="match status" value="1"/>
</dbReference>
<dbReference type="GO" id="GO:0046872">
    <property type="term" value="F:metal ion binding"/>
    <property type="evidence" value="ECO:0007669"/>
    <property type="project" value="UniProtKB-KW"/>
</dbReference>
<keyword evidence="10 12" id="KW-0456">Lyase</keyword>
<comment type="catalytic activity">
    <reaction evidence="12">
        <text>D-ribulose 5-phosphate = (2S)-2-hydroxy-3-oxobutyl phosphate + formate + H(+)</text>
        <dbReference type="Rhea" id="RHEA:18457"/>
        <dbReference type="ChEBI" id="CHEBI:15378"/>
        <dbReference type="ChEBI" id="CHEBI:15740"/>
        <dbReference type="ChEBI" id="CHEBI:58121"/>
        <dbReference type="ChEBI" id="CHEBI:58830"/>
        <dbReference type="EC" id="4.1.99.12"/>
    </reaction>
</comment>
<proteinExistence type="inferred from homology"/>
<keyword evidence="15" id="KW-1185">Reference proteome</keyword>
<comment type="cofactor">
    <cofactor evidence="12">
        <name>Mg(2+)</name>
        <dbReference type="ChEBI" id="CHEBI:18420"/>
    </cofactor>
    <cofactor evidence="12">
        <name>Mn(2+)</name>
        <dbReference type="ChEBI" id="CHEBI:29035"/>
    </cofactor>
    <text evidence="12">Binds 2 divalent metal cations per subunit. Magnesium or manganese.</text>
</comment>
<comment type="function">
    <text evidence="12">Catalyzes the conversion of D-ribulose 5-phosphate to formate and 3,4-dihydroxy-2-butanone 4-phosphate.</text>
</comment>
<dbReference type="InterPro" id="IPR017945">
    <property type="entry name" value="DHBP_synth_RibB-like_a/b_dom"/>
</dbReference>
<evidence type="ECO:0000313" key="14">
    <source>
        <dbReference type="EMBL" id="KNZ62293.1"/>
    </source>
</evidence>
<keyword evidence="6 12" id="KW-0479">Metal-binding</keyword>
<dbReference type="OrthoDB" id="60371at2759"/>
<keyword evidence="9 12" id="KW-0464">Manganese</keyword>
<dbReference type="VEuPathDB" id="FungiDB:VP01_128g5"/>
<dbReference type="AlphaFoldDB" id="A0A0L6VNG3"/>
<gene>
    <name evidence="14" type="ORF">VP01_128g5</name>
</gene>
<dbReference type="HAMAP" id="MF_00180">
    <property type="entry name" value="RibB"/>
    <property type="match status" value="1"/>
</dbReference>
<dbReference type="GO" id="GO:0008686">
    <property type="term" value="F:3,4-dihydroxy-2-butanone-4-phosphate synthase activity"/>
    <property type="evidence" value="ECO:0007669"/>
    <property type="project" value="UniProtKB-EC"/>
</dbReference>
<sequence length="326" mass="36440">MVEQRWQPFNSAGGAHIEPGAKNKIQVAQEKLNSSKRWKVMARPAERHNKPGLQTGGREESPGRHADDARRRRVETGGKWSGNGKWKPINNHHGADYQPMMPPSTPPAEDLDHDPRSRFQPDTIEDALDSFRQGECLLVLDDCDRENEGDLVVPAAAISTELMAWIIKHSSGYVCIALPGERLDELEIPLMIEANTEKHKTAYTHTVDYKYNTSTGISAHDRALTARKLSDPTSRPEDFTRPGHMVPLRAREGGVLARRGHTEAAIDLCKLAGLPLAGVICELVKPDCPLGSMARRDDCARFANQWKLKMITIEDLVQYLRKLDHP</sequence>
<reference evidence="14 15" key="1">
    <citation type="submission" date="2015-08" db="EMBL/GenBank/DDBJ databases">
        <title>Next Generation Sequencing and Analysis of the Genome of Puccinia sorghi L Schw, the Causal Agent of Maize Common Rust.</title>
        <authorList>
            <person name="Rochi L."/>
            <person name="Burguener G."/>
            <person name="Darino M."/>
            <person name="Turjanski A."/>
            <person name="Kreff E."/>
            <person name="Dieguez M.J."/>
            <person name="Sacco F."/>
        </authorList>
    </citation>
    <scope>NUCLEOTIDE SEQUENCE [LARGE SCALE GENOMIC DNA]</scope>
    <source>
        <strain evidence="14 15">RO10H11247</strain>
    </source>
</reference>
<evidence type="ECO:0000256" key="7">
    <source>
        <dbReference type="ARBA" id="ARBA00022842"/>
    </source>
</evidence>
<evidence type="ECO:0000256" key="10">
    <source>
        <dbReference type="ARBA" id="ARBA00023239"/>
    </source>
</evidence>
<dbReference type="PANTHER" id="PTHR21327">
    <property type="entry name" value="GTP CYCLOHYDROLASE II-RELATED"/>
    <property type="match status" value="1"/>
</dbReference>
<evidence type="ECO:0000313" key="15">
    <source>
        <dbReference type="Proteomes" id="UP000037035"/>
    </source>
</evidence>
<evidence type="ECO:0000256" key="12">
    <source>
        <dbReference type="RuleBase" id="RU003843"/>
    </source>
</evidence>
<feature type="region of interest" description="Disordered" evidence="13">
    <location>
        <begin position="1"/>
        <end position="114"/>
    </location>
</feature>
<dbReference type="EC" id="4.1.99.12" evidence="3 12"/>
<dbReference type="Proteomes" id="UP000037035">
    <property type="component" value="Unassembled WGS sequence"/>
</dbReference>
<name>A0A0L6VNG3_9BASI</name>
<dbReference type="EMBL" id="LAVV01003221">
    <property type="protein sequence ID" value="KNZ62293.1"/>
    <property type="molecule type" value="Genomic_DNA"/>
</dbReference>
<dbReference type="Pfam" id="PF00926">
    <property type="entry name" value="DHBP_synthase"/>
    <property type="match status" value="1"/>
</dbReference>
<organism evidence="14 15">
    <name type="scientific">Puccinia sorghi</name>
    <dbReference type="NCBI Taxonomy" id="27349"/>
    <lineage>
        <taxon>Eukaryota</taxon>
        <taxon>Fungi</taxon>
        <taxon>Dikarya</taxon>
        <taxon>Basidiomycota</taxon>
        <taxon>Pucciniomycotina</taxon>
        <taxon>Pucciniomycetes</taxon>
        <taxon>Pucciniales</taxon>
        <taxon>Pucciniaceae</taxon>
        <taxon>Puccinia</taxon>
    </lineage>
</organism>
<feature type="compositionally biased region" description="Basic and acidic residues" evidence="13">
    <location>
        <begin position="57"/>
        <end position="76"/>
    </location>
</feature>
<keyword evidence="5 12" id="KW-0686">Riboflavin biosynthesis</keyword>
<accession>A0A0L6VNG3</accession>
<dbReference type="FunFam" id="3.90.870.10:FF:000002">
    <property type="entry name" value="3,4-dihydroxy-2-butanone 4-phosphate synthase"/>
    <property type="match status" value="1"/>
</dbReference>
<keyword evidence="7 12" id="KW-0460">Magnesium</keyword>
<dbReference type="SUPFAM" id="SSF55821">
    <property type="entry name" value="YrdC/RibB"/>
    <property type="match status" value="1"/>
</dbReference>
<evidence type="ECO:0000256" key="4">
    <source>
        <dbReference type="ARBA" id="ARBA00018836"/>
    </source>
</evidence>
<evidence type="ECO:0000256" key="3">
    <source>
        <dbReference type="ARBA" id="ARBA00012153"/>
    </source>
</evidence>
<dbReference type="InterPro" id="IPR000422">
    <property type="entry name" value="DHBP_synthase_RibB"/>
</dbReference>
<dbReference type="GO" id="GO:0005829">
    <property type="term" value="C:cytosol"/>
    <property type="evidence" value="ECO:0007669"/>
    <property type="project" value="UniProtKB-ARBA"/>
</dbReference>
<dbReference type="STRING" id="27349.A0A0L6VNG3"/>
<evidence type="ECO:0000256" key="13">
    <source>
        <dbReference type="SAM" id="MobiDB-lite"/>
    </source>
</evidence>
<dbReference type="GO" id="GO:0005758">
    <property type="term" value="C:mitochondrial intermembrane space"/>
    <property type="evidence" value="ECO:0007669"/>
    <property type="project" value="TreeGrafter"/>
</dbReference>